<feature type="transmembrane region" description="Helical" evidence="4">
    <location>
        <begin position="165"/>
        <end position="186"/>
    </location>
</feature>
<feature type="transmembrane region" description="Helical" evidence="4">
    <location>
        <begin position="76"/>
        <end position="96"/>
    </location>
</feature>
<dbReference type="Proteomes" id="UP000838748">
    <property type="component" value="Unassembled WGS sequence"/>
</dbReference>
<gene>
    <name evidence="5" type="ORF">VMF7928_01305</name>
</gene>
<dbReference type="Gene3D" id="1.20.1250.20">
    <property type="entry name" value="MFS general substrate transporter like domains"/>
    <property type="match status" value="1"/>
</dbReference>
<accession>A0ABM9A230</accession>
<evidence type="ECO:0000256" key="1">
    <source>
        <dbReference type="ARBA" id="ARBA00022692"/>
    </source>
</evidence>
<keyword evidence="6" id="KW-1185">Reference proteome</keyword>
<proteinExistence type="predicted"/>
<reference evidence="5" key="1">
    <citation type="submission" date="2021-11" db="EMBL/GenBank/DDBJ databases">
        <authorList>
            <person name="Rodrigo-Torres L."/>
            <person name="Arahal R. D."/>
            <person name="Lucena T."/>
        </authorList>
    </citation>
    <scope>NUCLEOTIDE SEQUENCE</scope>
    <source>
        <strain evidence="5">CECT 7928</strain>
    </source>
</reference>
<feature type="transmembrane region" description="Helical" evidence="4">
    <location>
        <begin position="16"/>
        <end position="36"/>
    </location>
</feature>
<name>A0ABM9A230_9VIBR</name>
<dbReference type="Pfam" id="PF07690">
    <property type="entry name" value="MFS_1"/>
    <property type="match status" value="1"/>
</dbReference>
<dbReference type="SUPFAM" id="SSF103473">
    <property type="entry name" value="MFS general substrate transporter"/>
    <property type="match status" value="1"/>
</dbReference>
<feature type="transmembrane region" description="Helical" evidence="4">
    <location>
        <begin position="298"/>
        <end position="318"/>
    </location>
</feature>
<sequence length="398" mass="43613">MNLKTRSFPYPQFESASIYVHFVVALNSLIIIPLAAYILPDTQLSPSLIGYLISGKSIFALATSYLVRQKRAHDLALMKFFLLLLSVLTFLFTRATSFEIMFVYQSLMGCCCGAISVMNFNDVVSRSKVDDRKKKIGSLLSCYPLSLAIGVSPLIFIAGNYGWRVSLQLLAMLTLLGLVSVFFRQVPASVEFSEPPATTPMIQPVSWFDFVLCCSTIFMCVFSTFLFSVQLPTFLLTQLHIPSYLLSISYVIGGLGCFITVRRYTKKQNTFLPIRNILLASVAVSVLAVLVFCSQQVYVAAASFILFVLISASRTLVVKTDILHQASEGLRTLMVGTQGGVQYVAMALAGSSSSLILASGNDGLNYSLLAEIGVATSLFVPILCVVLRCRYNKKPSDG</sequence>
<evidence type="ECO:0000313" key="6">
    <source>
        <dbReference type="Proteomes" id="UP000838748"/>
    </source>
</evidence>
<feature type="transmembrane region" description="Helical" evidence="4">
    <location>
        <begin position="241"/>
        <end position="261"/>
    </location>
</feature>
<evidence type="ECO:0000256" key="4">
    <source>
        <dbReference type="SAM" id="Phobius"/>
    </source>
</evidence>
<dbReference type="EMBL" id="CAKLDM010000001">
    <property type="protein sequence ID" value="CAH0537752.1"/>
    <property type="molecule type" value="Genomic_DNA"/>
</dbReference>
<feature type="transmembrane region" description="Helical" evidence="4">
    <location>
        <begin position="339"/>
        <end position="360"/>
    </location>
</feature>
<feature type="transmembrane region" description="Helical" evidence="4">
    <location>
        <begin position="366"/>
        <end position="387"/>
    </location>
</feature>
<dbReference type="InterPro" id="IPR036259">
    <property type="entry name" value="MFS_trans_sf"/>
</dbReference>
<feature type="transmembrane region" description="Helical" evidence="4">
    <location>
        <begin position="102"/>
        <end position="124"/>
    </location>
</feature>
<comment type="caution">
    <text evidence="5">The sequence shown here is derived from an EMBL/GenBank/DDBJ whole genome shotgun (WGS) entry which is preliminary data.</text>
</comment>
<protein>
    <recommendedName>
        <fullName evidence="7">MFS transporter</fullName>
    </recommendedName>
</protein>
<feature type="transmembrane region" description="Helical" evidence="4">
    <location>
        <begin position="136"/>
        <end position="159"/>
    </location>
</feature>
<keyword evidence="2 4" id="KW-1133">Transmembrane helix</keyword>
<evidence type="ECO:0000313" key="5">
    <source>
        <dbReference type="EMBL" id="CAH0537752.1"/>
    </source>
</evidence>
<keyword evidence="1 4" id="KW-0812">Transmembrane</keyword>
<dbReference type="RefSeq" id="WP_237360646.1">
    <property type="nucleotide sequence ID" value="NZ_CAKLDM010000001.1"/>
</dbReference>
<evidence type="ECO:0000256" key="2">
    <source>
        <dbReference type="ARBA" id="ARBA00022989"/>
    </source>
</evidence>
<keyword evidence="3 4" id="KW-0472">Membrane</keyword>
<organism evidence="5 6">
    <name type="scientific">Vibrio marisflavi CECT 7928</name>
    <dbReference type="NCBI Taxonomy" id="634439"/>
    <lineage>
        <taxon>Bacteria</taxon>
        <taxon>Pseudomonadati</taxon>
        <taxon>Pseudomonadota</taxon>
        <taxon>Gammaproteobacteria</taxon>
        <taxon>Vibrionales</taxon>
        <taxon>Vibrionaceae</taxon>
        <taxon>Vibrio</taxon>
    </lineage>
</organism>
<feature type="transmembrane region" description="Helical" evidence="4">
    <location>
        <begin position="207"/>
        <end position="229"/>
    </location>
</feature>
<evidence type="ECO:0008006" key="7">
    <source>
        <dbReference type="Google" id="ProtNLM"/>
    </source>
</evidence>
<evidence type="ECO:0000256" key="3">
    <source>
        <dbReference type="ARBA" id="ARBA00023136"/>
    </source>
</evidence>
<dbReference type="InterPro" id="IPR011701">
    <property type="entry name" value="MFS"/>
</dbReference>
<feature type="transmembrane region" description="Helical" evidence="4">
    <location>
        <begin position="273"/>
        <end position="292"/>
    </location>
</feature>
<feature type="transmembrane region" description="Helical" evidence="4">
    <location>
        <begin position="48"/>
        <end position="67"/>
    </location>
</feature>